<dbReference type="OrthoDB" id="9804625at2"/>
<evidence type="ECO:0000256" key="5">
    <source>
        <dbReference type="HAMAP-Rule" id="MF_01928"/>
    </source>
</evidence>
<reference evidence="8 9" key="1">
    <citation type="submission" date="2017-01" db="EMBL/GenBank/DDBJ databases">
        <title>Draft sequence of Acidihalobacter ferrooxidans strain DSM 14175 (strain V8).</title>
        <authorList>
            <person name="Khaleque H.N."/>
            <person name="Ramsay J.P."/>
            <person name="Murphy R.J.T."/>
            <person name="Kaksonen A.H."/>
            <person name="Boxall N.J."/>
            <person name="Watkin E.L.J."/>
        </authorList>
    </citation>
    <scope>NUCLEOTIDE SEQUENCE [LARGE SCALE GENOMIC DNA]</scope>
    <source>
        <strain evidence="8 9">V8</strain>
    </source>
</reference>
<keyword evidence="3 5" id="KW-0658">Purine biosynthesis</keyword>
<evidence type="ECO:0000256" key="4">
    <source>
        <dbReference type="ARBA" id="ARBA00022840"/>
    </source>
</evidence>
<comment type="similarity">
    <text evidence="5 6">Belongs to the PurK/PurT family.</text>
</comment>
<dbReference type="GO" id="GO:0005829">
    <property type="term" value="C:cytosol"/>
    <property type="evidence" value="ECO:0007669"/>
    <property type="project" value="TreeGrafter"/>
</dbReference>
<dbReference type="AlphaFoldDB" id="A0A1P8UKE3"/>
<dbReference type="InterPro" id="IPR016185">
    <property type="entry name" value="PreATP-grasp_dom_sf"/>
</dbReference>
<evidence type="ECO:0000259" key="7">
    <source>
        <dbReference type="PROSITE" id="PS50975"/>
    </source>
</evidence>
<feature type="domain" description="ATP-grasp" evidence="7">
    <location>
        <begin position="108"/>
        <end position="294"/>
    </location>
</feature>
<evidence type="ECO:0000313" key="8">
    <source>
        <dbReference type="EMBL" id="APZ44264.1"/>
    </source>
</evidence>
<dbReference type="GO" id="GO:0046872">
    <property type="term" value="F:metal ion binding"/>
    <property type="evidence" value="ECO:0007669"/>
    <property type="project" value="InterPro"/>
</dbReference>
<dbReference type="Gene3D" id="3.30.470.20">
    <property type="entry name" value="ATP-grasp fold, B domain"/>
    <property type="match status" value="1"/>
</dbReference>
<comment type="function">
    <text evidence="5">Catalyzes the ATP-dependent conversion of 5-aminoimidazole ribonucleotide (AIR) and HCO(3)(-) to N5-carboxyaminoimidazole ribonucleotide (N5-CAIR).</text>
</comment>
<dbReference type="STRING" id="1765967.BW247_15165"/>
<dbReference type="SUPFAM" id="SSF51246">
    <property type="entry name" value="Rudiment single hybrid motif"/>
    <property type="match status" value="1"/>
</dbReference>
<evidence type="ECO:0000256" key="1">
    <source>
        <dbReference type="ARBA" id="ARBA00022598"/>
    </source>
</evidence>
<dbReference type="PROSITE" id="PS50975">
    <property type="entry name" value="ATP_GRASP"/>
    <property type="match status" value="1"/>
</dbReference>
<dbReference type="SUPFAM" id="SSF52440">
    <property type="entry name" value="PreATP-grasp domain"/>
    <property type="match status" value="1"/>
</dbReference>
<dbReference type="UniPathway" id="UPA00074">
    <property type="reaction ID" value="UER00942"/>
</dbReference>
<feature type="binding site" evidence="5">
    <location>
        <begin position="179"/>
        <end position="182"/>
    </location>
    <ligand>
        <name>ATP</name>
        <dbReference type="ChEBI" id="CHEBI:30616"/>
    </ligand>
</feature>
<dbReference type="RefSeq" id="WP_076837895.1">
    <property type="nucleotide sequence ID" value="NZ_CP019434.1"/>
</dbReference>
<dbReference type="EC" id="6.3.4.18" evidence="5 6"/>
<dbReference type="PANTHER" id="PTHR11609:SF5">
    <property type="entry name" value="PHOSPHORIBOSYLAMINOIMIDAZOLE CARBOXYLASE"/>
    <property type="match status" value="1"/>
</dbReference>
<dbReference type="GO" id="GO:0005524">
    <property type="term" value="F:ATP binding"/>
    <property type="evidence" value="ECO:0007669"/>
    <property type="project" value="UniProtKB-UniRule"/>
</dbReference>
<feature type="binding site" evidence="5">
    <location>
        <position position="187"/>
    </location>
    <ligand>
        <name>ATP</name>
        <dbReference type="ChEBI" id="CHEBI:30616"/>
    </ligand>
</feature>
<keyword evidence="4 5" id="KW-0067">ATP-binding</keyword>
<protein>
    <recommendedName>
        <fullName evidence="5 6">N5-carboxyaminoimidazole ribonucleotide synthase</fullName>
        <shortName evidence="5 6">N5-CAIR synthase</shortName>
        <ecNumber evidence="5 6">6.3.4.18</ecNumber>
    </recommendedName>
    <alternativeName>
        <fullName evidence="5 6">5-(carboxyamino)imidazole ribonucleotide synthetase</fullName>
    </alternativeName>
</protein>
<dbReference type="EMBL" id="CP019434">
    <property type="protein sequence ID" value="APZ44264.1"/>
    <property type="molecule type" value="Genomic_DNA"/>
</dbReference>
<dbReference type="InterPro" id="IPR005875">
    <property type="entry name" value="PurK"/>
</dbReference>
<dbReference type="InterPro" id="IPR040686">
    <property type="entry name" value="PurK_C"/>
</dbReference>
<dbReference type="Pfam" id="PF22660">
    <property type="entry name" value="RS_preATP-grasp-like"/>
    <property type="match status" value="1"/>
</dbReference>
<evidence type="ECO:0000256" key="3">
    <source>
        <dbReference type="ARBA" id="ARBA00022755"/>
    </source>
</evidence>
<accession>A0A1P8UKE3</accession>
<proteinExistence type="inferred from homology"/>
<dbReference type="InterPro" id="IPR003135">
    <property type="entry name" value="ATP-grasp_carboxylate-amine"/>
</dbReference>
<feature type="binding site" evidence="5">
    <location>
        <begin position="149"/>
        <end position="155"/>
    </location>
    <ligand>
        <name>ATP</name>
        <dbReference type="ChEBI" id="CHEBI:30616"/>
    </ligand>
</feature>
<sequence length="373" mass="40047">MILPGATLGMLGGGQLGRLFTLAAHDLGYRVVVLDPDPDSPAGRVADEHLHAAYDDPWALDRMVQGCAAITTEFENIPAETLERLGASVPVFPSAAAVRTAQNRIREKTFLRASGFPTAPFAVIRDTQDLAGAMAEVGVPAILKRAEFGYDGKGQARIATAGDLQAAFARMGEVACVLERRVDLALEVSVVLARGIAGQACCYPVAENEHRNGILDVSIVPARIDPDLAVTARDMALGVAAALEYQGVMAVEFFVTHDDELLINEIAPRPHNSGHYTVDACASSQFEQQLRALCGLPLGDTRLLSPVAMVNLLGDLWAKREPRWSSVFAAPGARLHLYGKREARVGRKMGHYCVLGENVDSALALAREIYRAL</sequence>
<dbReference type="GO" id="GO:0006189">
    <property type="term" value="P:'de novo' IMP biosynthetic process"/>
    <property type="evidence" value="ECO:0007669"/>
    <property type="project" value="UniProtKB-UniRule"/>
</dbReference>
<dbReference type="Proteomes" id="UP000243807">
    <property type="component" value="Chromosome"/>
</dbReference>
<dbReference type="PANTHER" id="PTHR11609">
    <property type="entry name" value="PURINE BIOSYNTHESIS PROTEIN 6/7, PUR6/7"/>
    <property type="match status" value="1"/>
</dbReference>
<dbReference type="NCBIfam" id="TIGR01161">
    <property type="entry name" value="purK"/>
    <property type="match status" value="1"/>
</dbReference>
<evidence type="ECO:0000256" key="2">
    <source>
        <dbReference type="ARBA" id="ARBA00022741"/>
    </source>
</evidence>
<keyword evidence="2 5" id="KW-0547">Nucleotide-binding</keyword>
<dbReference type="InterPro" id="IPR013815">
    <property type="entry name" value="ATP_grasp_subdomain_1"/>
</dbReference>
<dbReference type="GO" id="GO:0034028">
    <property type="term" value="F:5-(carboxyamino)imidazole ribonucleotide synthase activity"/>
    <property type="evidence" value="ECO:0007669"/>
    <property type="project" value="UniProtKB-UniRule"/>
</dbReference>
<name>A0A1P8UKE3_9GAMM</name>
<feature type="binding site" evidence="5">
    <location>
        <begin position="264"/>
        <end position="265"/>
    </location>
    <ligand>
        <name>ATP</name>
        <dbReference type="ChEBI" id="CHEBI:30616"/>
    </ligand>
</feature>
<comment type="subunit">
    <text evidence="5 6">Homodimer.</text>
</comment>
<dbReference type="Pfam" id="PF17769">
    <property type="entry name" value="PurK_C"/>
    <property type="match status" value="1"/>
</dbReference>
<evidence type="ECO:0000313" key="9">
    <source>
        <dbReference type="Proteomes" id="UP000243807"/>
    </source>
</evidence>
<dbReference type="Gene3D" id="3.30.1490.20">
    <property type="entry name" value="ATP-grasp fold, A domain"/>
    <property type="match status" value="1"/>
</dbReference>
<dbReference type="InterPro" id="IPR011761">
    <property type="entry name" value="ATP-grasp"/>
</dbReference>
<dbReference type="SUPFAM" id="SSF56059">
    <property type="entry name" value="Glutathione synthetase ATP-binding domain-like"/>
    <property type="match status" value="1"/>
</dbReference>
<dbReference type="GO" id="GO:0004638">
    <property type="term" value="F:phosphoribosylaminoimidazole carboxylase activity"/>
    <property type="evidence" value="ECO:0007669"/>
    <property type="project" value="InterPro"/>
</dbReference>
<comment type="function">
    <text evidence="6">Catalyzes the ATP-dependent conversion of 5-aminoimidazole ribonucleotide (AIR) and HCO(3)- to N5-carboxyaminoimidazole ribonucleotide (N5-CAIR).</text>
</comment>
<evidence type="ECO:0000256" key="6">
    <source>
        <dbReference type="RuleBase" id="RU361200"/>
    </source>
</evidence>
<dbReference type="KEGG" id="afy:BW247_15165"/>
<dbReference type="InterPro" id="IPR011054">
    <property type="entry name" value="Rudment_hybrid_motif"/>
</dbReference>
<gene>
    <name evidence="5 6" type="primary">purK</name>
    <name evidence="8" type="ORF">BW247_15165</name>
</gene>
<dbReference type="NCBIfam" id="NF004679">
    <property type="entry name" value="PRK06019.1-5"/>
    <property type="match status" value="1"/>
</dbReference>
<dbReference type="NCBIfam" id="NF004675">
    <property type="entry name" value="PRK06019.1-1"/>
    <property type="match status" value="1"/>
</dbReference>
<feature type="binding site" evidence="5">
    <location>
        <position position="104"/>
    </location>
    <ligand>
        <name>ATP</name>
        <dbReference type="ChEBI" id="CHEBI:30616"/>
    </ligand>
</feature>
<comment type="catalytic activity">
    <reaction evidence="5 6">
        <text>5-amino-1-(5-phospho-beta-D-ribosyl)imidazole + hydrogencarbonate + ATP = 5-carboxyamino-1-(5-phospho-D-ribosyl)imidazole + ADP + phosphate + 2 H(+)</text>
        <dbReference type="Rhea" id="RHEA:19317"/>
        <dbReference type="ChEBI" id="CHEBI:15378"/>
        <dbReference type="ChEBI" id="CHEBI:17544"/>
        <dbReference type="ChEBI" id="CHEBI:30616"/>
        <dbReference type="ChEBI" id="CHEBI:43474"/>
        <dbReference type="ChEBI" id="CHEBI:58730"/>
        <dbReference type="ChEBI" id="CHEBI:137981"/>
        <dbReference type="ChEBI" id="CHEBI:456216"/>
        <dbReference type="EC" id="6.3.4.18"/>
    </reaction>
</comment>
<dbReference type="Gene3D" id="3.40.50.20">
    <property type="match status" value="1"/>
</dbReference>
<feature type="binding site" evidence="5">
    <location>
        <position position="210"/>
    </location>
    <ligand>
        <name>ATP</name>
        <dbReference type="ChEBI" id="CHEBI:30616"/>
    </ligand>
</feature>
<feature type="binding site" evidence="5">
    <location>
        <position position="144"/>
    </location>
    <ligand>
        <name>ATP</name>
        <dbReference type="ChEBI" id="CHEBI:30616"/>
    </ligand>
</feature>
<organism evidence="8 9">
    <name type="scientific">Acidihalobacter ferrooxydans</name>
    <dbReference type="NCBI Taxonomy" id="1765967"/>
    <lineage>
        <taxon>Bacteria</taxon>
        <taxon>Pseudomonadati</taxon>
        <taxon>Pseudomonadota</taxon>
        <taxon>Gammaproteobacteria</taxon>
        <taxon>Chromatiales</taxon>
        <taxon>Ectothiorhodospiraceae</taxon>
        <taxon>Acidihalobacter</taxon>
    </lineage>
</organism>
<dbReference type="Pfam" id="PF02222">
    <property type="entry name" value="ATP-grasp"/>
    <property type="match status" value="1"/>
</dbReference>
<keyword evidence="1 5" id="KW-0436">Ligase</keyword>
<dbReference type="HAMAP" id="MF_01928">
    <property type="entry name" value="PurK"/>
    <property type="match status" value="1"/>
</dbReference>
<keyword evidence="9" id="KW-1185">Reference proteome</keyword>
<dbReference type="NCBIfam" id="NF004676">
    <property type="entry name" value="PRK06019.1-2"/>
    <property type="match status" value="1"/>
</dbReference>
<dbReference type="FunFam" id="3.30.1490.20:FF:000015">
    <property type="entry name" value="N5-carboxyaminoimidazole ribonucleotide synthase"/>
    <property type="match status" value="1"/>
</dbReference>
<comment type="pathway">
    <text evidence="5 6">Purine metabolism; IMP biosynthesis via de novo pathway; 5-amino-1-(5-phospho-D-ribosyl)imidazole-4-carboxylate from 5-amino-1-(5-phospho-D-ribosyl)imidazole (N5-CAIR route): step 1/2.</text>
</comment>
<dbReference type="FunFam" id="3.30.470.20:FF:000029">
    <property type="entry name" value="N5-carboxyaminoimidazole ribonucleotide synthase"/>
    <property type="match status" value="1"/>
</dbReference>
<dbReference type="NCBIfam" id="NF004677">
    <property type="entry name" value="PRK06019.1-3"/>
    <property type="match status" value="1"/>
</dbReference>
<dbReference type="InterPro" id="IPR054350">
    <property type="entry name" value="PurT/PurK_preATP-grasp"/>
</dbReference>